<dbReference type="Pfam" id="PF13739">
    <property type="entry name" value="PdaC"/>
    <property type="match status" value="1"/>
</dbReference>
<feature type="domain" description="DUF3298" evidence="2">
    <location>
        <begin position="189"/>
        <end position="263"/>
    </location>
</feature>
<reference evidence="4 5" key="1">
    <citation type="submission" date="2021-03" db="EMBL/GenBank/DDBJ databases">
        <title>Genomic Encyclopedia of Type Strains, Phase IV (KMG-IV): sequencing the most valuable type-strain genomes for metagenomic binning, comparative biology and taxonomic classification.</title>
        <authorList>
            <person name="Goeker M."/>
        </authorList>
    </citation>
    <scope>NUCLEOTIDE SEQUENCE [LARGE SCALE GENOMIC DNA]</scope>
    <source>
        <strain evidence="4 5">DSM 1289</strain>
    </source>
</reference>
<keyword evidence="1" id="KW-0812">Transmembrane</keyword>
<organism evidence="4 5">
    <name type="scientific">Metaclostridioides mangenotii</name>
    <dbReference type="NCBI Taxonomy" id="1540"/>
    <lineage>
        <taxon>Bacteria</taxon>
        <taxon>Bacillati</taxon>
        <taxon>Bacillota</taxon>
        <taxon>Clostridia</taxon>
        <taxon>Peptostreptococcales</taxon>
        <taxon>Peptostreptococcaceae</taxon>
        <taxon>Metaclostridioides</taxon>
    </lineage>
</organism>
<feature type="domain" description="Deacetylase PdaC" evidence="3">
    <location>
        <begin position="79"/>
        <end position="170"/>
    </location>
</feature>
<proteinExistence type="predicted"/>
<dbReference type="InterPro" id="IPR025303">
    <property type="entry name" value="PdaC"/>
</dbReference>
<evidence type="ECO:0008006" key="6">
    <source>
        <dbReference type="Google" id="ProtNLM"/>
    </source>
</evidence>
<dbReference type="Gene3D" id="3.30.565.40">
    <property type="entry name" value="Fervidobacterium nodosum Rt17-B1 like"/>
    <property type="match status" value="1"/>
</dbReference>
<evidence type="ECO:0000259" key="3">
    <source>
        <dbReference type="Pfam" id="PF13739"/>
    </source>
</evidence>
<evidence type="ECO:0000256" key="1">
    <source>
        <dbReference type="SAM" id="Phobius"/>
    </source>
</evidence>
<accession>A0ABS4ECB6</accession>
<feature type="transmembrane region" description="Helical" evidence="1">
    <location>
        <begin position="12"/>
        <end position="32"/>
    </location>
</feature>
<dbReference type="Proteomes" id="UP000767291">
    <property type="component" value="Unassembled WGS sequence"/>
</dbReference>
<keyword evidence="1" id="KW-0472">Membrane</keyword>
<dbReference type="RefSeq" id="WP_209456996.1">
    <property type="nucleotide sequence ID" value="NZ_BAAACS010000011.1"/>
</dbReference>
<gene>
    <name evidence="4" type="ORF">J2Z43_001978</name>
</gene>
<dbReference type="Pfam" id="PF11738">
    <property type="entry name" value="DUF3298"/>
    <property type="match status" value="1"/>
</dbReference>
<comment type="caution">
    <text evidence="4">The sequence shown here is derived from an EMBL/GenBank/DDBJ whole genome shotgun (WGS) entry which is preliminary data.</text>
</comment>
<keyword evidence="1" id="KW-1133">Transmembrane helix</keyword>
<evidence type="ECO:0000313" key="4">
    <source>
        <dbReference type="EMBL" id="MBP1855583.1"/>
    </source>
</evidence>
<dbReference type="InterPro" id="IPR037126">
    <property type="entry name" value="PdaC/RsiV-like_sf"/>
</dbReference>
<evidence type="ECO:0000259" key="2">
    <source>
        <dbReference type="Pfam" id="PF11738"/>
    </source>
</evidence>
<sequence length="281" mass="32713">MIYKKSKRGRKLHEFIFLIGFFIITVTVVVYTNKQLKLETNKTTGNIIESNYVVREDNKGQNSSDSNSSKSIVNNERIDKTDKYINSVLNIPNIVNENKNVEKTINDKIKGDVNLFFEKNYKEAKDNFVNNNLDGVKFEANTDFEVEKNTDSILSLKMRYYKYSGGAHGFYDDIAYNIDIRSGKFLELSDLFLEQSNYKEIINNEIKSQIKSLESENKENVGIYQFNTIKENQKYYFYGNNIVLYFDLYDIAPYAAGIPEFTINSDILMPIVKKEYVDLFK</sequence>
<dbReference type="InterPro" id="IPR021729">
    <property type="entry name" value="DUF3298"/>
</dbReference>
<name>A0ABS4ECB6_9FIRM</name>
<protein>
    <recommendedName>
        <fullName evidence="6">DUF3298 domain-containing protein</fullName>
    </recommendedName>
</protein>
<evidence type="ECO:0000313" key="5">
    <source>
        <dbReference type="Proteomes" id="UP000767291"/>
    </source>
</evidence>
<dbReference type="Gene3D" id="3.90.640.20">
    <property type="entry name" value="Heat-shock cognate protein, ATPase"/>
    <property type="match status" value="1"/>
</dbReference>
<keyword evidence="5" id="KW-1185">Reference proteome</keyword>
<dbReference type="EMBL" id="JAGGJX010000003">
    <property type="protein sequence ID" value="MBP1855583.1"/>
    <property type="molecule type" value="Genomic_DNA"/>
</dbReference>